<dbReference type="GO" id="GO:0016020">
    <property type="term" value="C:membrane"/>
    <property type="evidence" value="ECO:0007669"/>
    <property type="project" value="UniProtKB-SubCell"/>
</dbReference>
<keyword evidence="3" id="KW-1133">Transmembrane helix</keyword>
<reference evidence="8" key="1">
    <citation type="submission" date="2016-11" db="UniProtKB">
        <authorList>
            <consortium name="WormBaseParasite"/>
        </authorList>
    </citation>
    <scope>IDENTIFICATION</scope>
</reference>
<name>A0A1I8H1N3_9PLAT</name>
<dbReference type="AlphaFoldDB" id="A0A1I8H1N3"/>
<accession>A0A1I8H1N3</accession>
<protein>
    <submittedName>
        <fullName evidence="8">ANF_receptor domain-containing protein</fullName>
    </submittedName>
</protein>
<dbReference type="SUPFAM" id="SSF53822">
    <property type="entry name" value="Periplasmic binding protein-like I"/>
    <property type="match status" value="1"/>
</dbReference>
<organism evidence="7 8">
    <name type="scientific">Macrostomum lignano</name>
    <dbReference type="NCBI Taxonomy" id="282301"/>
    <lineage>
        <taxon>Eukaryota</taxon>
        <taxon>Metazoa</taxon>
        <taxon>Spiralia</taxon>
        <taxon>Lophotrochozoa</taxon>
        <taxon>Platyhelminthes</taxon>
        <taxon>Rhabditophora</taxon>
        <taxon>Macrostomorpha</taxon>
        <taxon>Macrostomida</taxon>
        <taxon>Macrostomidae</taxon>
        <taxon>Macrostomum</taxon>
    </lineage>
</organism>
<dbReference type="InterPro" id="IPR028082">
    <property type="entry name" value="Peripla_BP_I"/>
</dbReference>
<feature type="domain" description="Receptor ligand binding region" evidence="6">
    <location>
        <begin position="42"/>
        <end position="485"/>
    </location>
</feature>
<dbReference type="Proteomes" id="UP000095280">
    <property type="component" value="Unplaced"/>
</dbReference>
<sequence>QLNIPAMVECAFPATSFWAACSLSPTTEIYPVPPTASEAFQRLEAMIYSLMEINSDPRLLRYGRHKIVLGGRLFDTGASAKRAVRRALTFLPGRQEGANSNGSQEENTDYFCPQENGTFAPAVRIKSVFNSMSAGAVLGVVGATYSAITQKVTELLGLFNLPRQKKISAVCPAASTRPDSEQGEVLADIVAHFGQWNYVDVIYTDSIYSEMAVRSFEKSIQTRNICIAERVRLSWRPRSIELTRVINHLKSLTRFRVVLLFLDMEQIKLFLSAAGKAGLRPGKFVLISLDSWDISSLQQIDSIARGSIIIDLNVPKHPTFDQYFTSLRPRQLRTIDMKGAISEATFFNRYFDDFWQQKFNCSLDQNAAKTRAGVRLFCADSLRFDLSQFQQQWKVQYVSDAVYTFARALDHAMKLVFTPQNPDYDSKASVDFNDCVRNITEFPGDELYRILISKNNSSVNSAGATVEYNNRGDALGSYTVYNYQANSSTGLFEYAPVGSWSANSGLDISAQDIQWPSGGSEPPNSVCSEACPDGMAKVKLSGLARDKCCWSCR</sequence>
<dbReference type="InterPro" id="IPR050726">
    <property type="entry name" value="mGluR"/>
</dbReference>
<keyword evidence="2" id="KW-0812">Transmembrane</keyword>
<evidence type="ECO:0000256" key="1">
    <source>
        <dbReference type="ARBA" id="ARBA00004370"/>
    </source>
</evidence>
<keyword evidence="5" id="KW-0325">Glycoprotein</keyword>
<dbReference type="PANTHER" id="PTHR24060">
    <property type="entry name" value="METABOTROPIC GLUTAMATE RECEPTOR"/>
    <property type="match status" value="1"/>
</dbReference>
<evidence type="ECO:0000256" key="2">
    <source>
        <dbReference type="ARBA" id="ARBA00022692"/>
    </source>
</evidence>
<dbReference type="Pfam" id="PF01094">
    <property type="entry name" value="ANF_receptor"/>
    <property type="match status" value="1"/>
</dbReference>
<dbReference type="WBParaSite" id="maker-uti_cns_0004017-snap-gene-0.4-mRNA-1">
    <property type="protein sequence ID" value="maker-uti_cns_0004017-snap-gene-0.4-mRNA-1"/>
    <property type="gene ID" value="maker-uti_cns_0004017-snap-gene-0.4"/>
</dbReference>
<evidence type="ECO:0000256" key="5">
    <source>
        <dbReference type="ARBA" id="ARBA00023180"/>
    </source>
</evidence>
<comment type="subcellular location">
    <subcellularLocation>
        <location evidence="1">Membrane</location>
    </subcellularLocation>
</comment>
<dbReference type="InterPro" id="IPR001828">
    <property type="entry name" value="ANF_lig-bd_rcpt"/>
</dbReference>
<evidence type="ECO:0000259" key="6">
    <source>
        <dbReference type="Pfam" id="PF01094"/>
    </source>
</evidence>
<evidence type="ECO:0000256" key="4">
    <source>
        <dbReference type="ARBA" id="ARBA00023136"/>
    </source>
</evidence>
<evidence type="ECO:0000313" key="7">
    <source>
        <dbReference type="Proteomes" id="UP000095280"/>
    </source>
</evidence>
<evidence type="ECO:0000313" key="8">
    <source>
        <dbReference type="WBParaSite" id="maker-uti_cns_0004017-snap-gene-0.4-mRNA-1"/>
    </source>
</evidence>
<keyword evidence="7" id="KW-1185">Reference proteome</keyword>
<dbReference type="Gene3D" id="3.40.50.2300">
    <property type="match status" value="2"/>
</dbReference>
<evidence type="ECO:0000256" key="3">
    <source>
        <dbReference type="ARBA" id="ARBA00022989"/>
    </source>
</evidence>
<proteinExistence type="predicted"/>
<keyword evidence="4" id="KW-0472">Membrane</keyword>